<dbReference type="EMBL" id="FOHX01000001">
    <property type="protein sequence ID" value="SES69137.1"/>
    <property type="molecule type" value="Genomic_DNA"/>
</dbReference>
<evidence type="ECO:0000313" key="2">
    <source>
        <dbReference type="Proteomes" id="UP000199361"/>
    </source>
</evidence>
<protein>
    <submittedName>
        <fullName evidence="1">Uncharacterized protein</fullName>
    </submittedName>
</protein>
<keyword evidence="2" id="KW-1185">Reference proteome</keyword>
<organism evidence="1 2">
    <name type="scientific">Nonomuraea wenchangensis</name>
    <dbReference type="NCBI Taxonomy" id="568860"/>
    <lineage>
        <taxon>Bacteria</taxon>
        <taxon>Bacillati</taxon>
        <taxon>Actinomycetota</taxon>
        <taxon>Actinomycetes</taxon>
        <taxon>Streptosporangiales</taxon>
        <taxon>Streptosporangiaceae</taxon>
        <taxon>Nonomuraea</taxon>
    </lineage>
</organism>
<name>A0A1H9YJG1_9ACTN</name>
<dbReference type="AlphaFoldDB" id="A0A1H9YJG1"/>
<gene>
    <name evidence="1" type="ORF">SAMN05421811_10164</name>
</gene>
<dbReference type="Proteomes" id="UP000199361">
    <property type="component" value="Unassembled WGS sequence"/>
</dbReference>
<reference evidence="1 2" key="1">
    <citation type="submission" date="2016-10" db="EMBL/GenBank/DDBJ databases">
        <authorList>
            <person name="de Groot N.N."/>
        </authorList>
    </citation>
    <scope>NUCLEOTIDE SEQUENCE [LARGE SCALE GENOMIC DNA]</scope>
    <source>
        <strain evidence="1 2">CGMCC 4.5598</strain>
    </source>
</reference>
<evidence type="ECO:0000313" key="1">
    <source>
        <dbReference type="EMBL" id="SES69137.1"/>
    </source>
</evidence>
<accession>A0A1H9YJG1</accession>
<sequence>MNLLAGVLPAIPDEDATILRYFIRGADPRNDYGFAPLSEGTLRVLEQRLGAHGLVNHGPSYLASIIKSMEDEDLQSGRTQFRRLTQRAVEMLRVGYEYERIQQEWLYQEIGDNIAELMG</sequence>
<proteinExistence type="predicted"/>